<dbReference type="EMBL" id="JAGTTL010000014">
    <property type="protein sequence ID" value="KAK6313455.1"/>
    <property type="molecule type" value="Genomic_DNA"/>
</dbReference>
<dbReference type="Proteomes" id="UP001356427">
    <property type="component" value="Unassembled WGS sequence"/>
</dbReference>
<proteinExistence type="predicted"/>
<dbReference type="AlphaFoldDB" id="A0AAN8LKM0"/>
<sequence>MGPGPCQLTPLHKSNGNTLSTHDPVRLQRKQWNGKSSDTLKEEQHRDGTLVPSEVSFSVRTQACFGASAPGAVP</sequence>
<feature type="region of interest" description="Disordered" evidence="1">
    <location>
        <begin position="1"/>
        <end position="53"/>
    </location>
</feature>
<reference evidence="2 3" key="1">
    <citation type="submission" date="2021-04" db="EMBL/GenBank/DDBJ databases">
        <authorList>
            <person name="De Guttry C."/>
            <person name="Zahm M."/>
            <person name="Klopp C."/>
            <person name="Cabau C."/>
            <person name="Louis A."/>
            <person name="Berthelot C."/>
            <person name="Parey E."/>
            <person name="Roest Crollius H."/>
            <person name="Montfort J."/>
            <person name="Robinson-Rechavi M."/>
            <person name="Bucao C."/>
            <person name="Bouchez O."/>
            <person name="Gislard M."/>
            <person name="Lluch J."/>
            <person name="Milhes M."/>
            <person name="Lampietro C."/>
            <person name="Lopez Roques C."/>
            <person name="Donnadieu C."/>
            <person name="Braasch I."/>
            <person name="Desvignes T."/>
            <person name="Postlethwait J."/>
            <person name="Bobe J."/>
            <person name="Wedekind C."/>
            <person name="Guiguen Y."/>
        </authorList>
    </citation>
    <scope>NUCLEOTIDE SEQUENCE [LARGE SCALE GENOMIC DNA]</scope>
    <source>
        <strain evidence="2">Cs_M1</strain>
        <tissue evidence="2">Blood</tissue>
    </source>
</reference>
<evidence type="ECO:0000313" key="3">
    <source>
        <dbReference type="Proteomes" id="UP001356427"/>
    </source>
</evidence>
<accession>A0AAN8LKM0</accession>
<comment type="caution">
    <text evidence="2">The sequence shown here is derived from an EMBL/GenBank/DDBJ whole genome shotgun (WGS) entry which is preliminary data.</text>
</comment>
<feature type="compositionally biased region" description="Polar residues" evidence="1">
    <location>
        <begin position="12"/>
        <end position="21"/>
    </location>
</feature>
<name>A0AAN8LKM0_9TELE</name>
<organism evidence="2 3">
    <name type="scientific">Coregonus suidteri</name>
    <dbReference type="NCBI Taxonomy" id="861788"/>
    <lineage>
        <taxon>Eukaryota</taxon>
        <taxon>Metazoa</taxon>
        <taxon>Chordata</taxon>
        <taxon>Craniata</taxon>
        <taxon>Vertebrata</taxon>
        <taxon>Euteleostomi</taxon>
        <taxon>Actinopterygii</taxon>
        <taxon>Neopterygii</taxon>
        <taxon>Teleostei</taxon>
        <taxon>Protacanthopterygii</taxon>
        <taxon>Salmoniformes</taxon>
        <taxon>Salmonidae</taxon>
        <taxon>Coregoninae</taxon>
        <taxon>Coregonus</taxon>
    </lineage>
</organism>
<evidence type="ECO:0000256" key="1">
    <source>
        <dbReference type="SAM" id="MobiDB-lite"/>
    </source>
</evidence>
<protein>
    <submittedName>
        <fullName evidence="2">Uncharacterized protein</fullName>
    </submittedName>
</protein>
<evidence type="ECO:0000313" key="2">
    <source>
        <dbReference type="EMBL" id="KAK6313455.1"/>
    </source>
</evidence>
<gene>
    <name evidence="2" type="ORF">J4Q44_G00168020</name>
</gene>
<feature type="compositionally biased region" description="Basic and acidic residues" evidence="1">
    <location>
        <begin position="38"/>
        <end position="48"/>
    </location>
</feature>
<keyword evidence="3" id="KW-1185">Reference proteome</keyword>